<evidence type="ECO:0000313" key="3">
    <source>
        <dbReference type="Proteomes" id="UP000886653"/>
    </source>
</evidence>
<feature type="compositionally biased region" description="Basic and acidic residues" evidence="1">
    <location>
        <begin position="68"/>
        <end position="82"/>
    </location>
</feature>
<feature type="compositionally biased region" description="Basic and acidic residues" evidence="1">
    <location>
        <begin position="21"/>
        <end position="36"/>
    </location>
</feature>
<feature type="compositionally biased region" description="Polar residues" evidence="1">
    <location>
        <begin position="7"/>
        <end position="20"/>
    </location>
</feature>
<proteinExistence type="predicted"/>
<keyword evidence="3" id="KW-1185">Reference proteome</keyword>
<sequence length="160" mass="17662">MVIKGDSSANTLYKASSEISQSERLEEGALIDETKYSEPGTPPETSIGETKLEEAKDSRTFTSLPTSLKDDLPATKDQKNIQETETESGNFVFPHDSIVAPSEGKSKNLKEKLSKKGKKIKKKKNKGKISKEANSSAKITHFPDEEEINTKEKEQSRSSV</sequence>
<protein>
    <submittedName>
        <fullName evidence="2">Uncharacterized protein</fullName>
    </submittedName>
</protein>
<feature type="region of interest" description="Disordered" evidence="1">
    <location>
        <begin position="1"/>
        <end position="160"/>
    </location>
</feature>
<feature type="compositionally biased region" description="Basic residues" evidence="1">
    <location>
        <begin position="115"/>
        <end position="128"/>
    </location>
</feature>
<organism evidence="2 3">
    <name type="scientific">Cronartium quercuum f. sp. fusiforme G11</name>
    <dbReference type="NCBI Taxonomy" id="708437"/>
    <lineage>
        <taxon>Eukaryota</taxon>
        <taxon>Fungi</taxon>
        <taxon>Dikarya</taxon>
        <taxon>Basidiomycota</taxon>
        <taxon>Pucciniomycotina</taxon>
        <taxon>Pucciniomycetes</taxon>
        <taxon>Pucciniales</taxon>
        <taxon>Coleosporiaceae</taxon>
        <taxon>Cronartium</taxon>
    </lineage>
</organism>
<feature type="compositionally biased region" description="Basic and acidic residues" evidence="1">
    <location>
        <begin position="104"/>
        <end position="114"/>
    </location>
</feature>
<dbReference type="EMBL" id="MU167273">
    <property type="protein sequence ID" value="KAG0145607.1"/>
    <property type="molecule type" value="Genomic_DNA"/>
</dbReference>
<accession>A0A9P6NK16</accession>
<reference evidence="2" key="1">
    <citation type="submission" date="2013-11" db="EMBL/GenBank/DDBJ databases">
        <title>Genome sequence of the fusiform rust pathogen reveals effectors for host alternation and coevolution with pine.</title>
        <authorList>
            <consortium name="DOE Joint Genome Institute"/>
            <person name="Smith K."/>
            <person name="Pendleton A."/>
            <person name="Kubisiak T."/>
            <person name="Anderson C."/>
            <person name="Salamov A."/>
            <person name="Aerts A."/>
            <person name="Riley R."/>
            <person name="Clum A."/>
            <person name="Lindquist E."/>
            <person name="Ence D."/>
            <person name="Campbell M."/>
            <person name="Kronenberg Z."/>
            <person name="Feau N."/>
            <person name="Dhillon B."/>
            <person name="Hamelin R."/>
            <person name="Burleigh J."/>
            <person name="Smith J."/>
            <person name="Yandell M."/>
            <person name="Nelson C."/>
            <person name="Grigoriev I."/>
            <person name="Davis J."/>
        </authorList>
    </citation>
    <scope>NUCLEOTIDE SEQUENCE</scope>
    <source>
        <strain evidence="2">G11</strain>
    </source>
</reference>
<evidence type="ECO:0000313" key="2">
    <source>
        <dbReference type="EMBL" id="KAG0145607.1"/>
    </source>
</evidence>
<comment type="caution">
    <text evidence="2">The sequence shown here is derived from an EMBL/GenBank/DDBJ whole genome shotgun (WGS) entry which is preliminary data.</text>
</comment>
<feature type="compositionally biased region" description="Basic and acidic residues" evidence="1">
    <location>
        <begin position="50"/>
        <end position="59"/>
    </location>
</feature>
<gene>
    <name evidence="2" type="ORF">CROQUDRAFT_658401</name>
</gene>
<evidence type="ECO:0000256" key="1">
    <source>
        <dbReference type="SAM" id="MobiDB-lite"/>
    </source>
</evidence>
<name>A0A9P6NK16_9BASI</name>
<dbReference type="AlphaFoldDB" id="A0A9P6NK16"/>
<feature type="compositionally biased region" description="Basic and acidic residues" evidence="1">
    <location>
        <begin position="148"/>
        <end position="160"/>
    </location>
</feature>
<dbReference type="Proteomes" id="UP000886653">
    <property type="component" value="Unassembled WGS sequence"/>
</dbReference>